<keyword evidence="3" id="KW-1185">Reference proteome</keyword>
<proteinExistence type="predicted"/>
<dbReference type="AlphaFoldDB" id="A0A7W5BG45"/>
<comment type="caution">
    <text evidence="2">The sequence shown here is derived from an EMBL/GenBank/DDBJ whole genome shotgun (WGS) entry which is preliminary data.</text>
</comment>
<keyword evidence="1" id="KW-0472">Membrane</keyword>
<gene>
    <name evidence="2" type="ORF">FHS03_004713</name>
</gene>
<keyword evidence="1" id="KW-1133">Transmembrane helix</keyword>
<feature type="transmembrane region" description="Helical" evidence="1">
    <location>
        <begin position="48"/>
        <end position="69"/>
    </location>
</feature>
<dbReference type="RefSeq" id="WP_183443336.1">
    <property type="nucleotide sequence ID" value="NZ_JACHXD010000018.1"/>
</dbReference>
<evidence type="ECO:0000313" key="3">
    <source>
        <dbReference type="Proteomes" id="UP000541535"/>
    </source>
</evidence>
<protein>
    <submittedName>
        <fullName evidence="2">Putative membrane protein</fullName>
    </submittedName>
</protein>
<name>A0A7W5BG45_9BURK</name>
<keyword evidence="1" id="KW-0812">Transmembrane</keyword>
<feature type="transmembrane region" description="Helical" evidence="1">
    <location>
        <begin position="89"/>
        <end position="107"/>
    </location>
</feature>
<organism evidence="2 3">
    <name type="scientific">Pseudoduganella violacea</name>
    <dbReference type="NCBI Taxonomy" id="1715466"/>
    <lineage>
        <taxon>Bacteria</taxon>
        <taxon>Pseudomonadati</taxon>
        <taxon>Pseudomonadota</taxon>
        <taxon>Betaproteobacteria</taxon>
        <taxon>Burkholderiales</taxon>
        <taxon>Oxalobacteraceae</taxon>
        <taxon>Telluria group</taxon>
        <taxon>Pseudoduganella</taxon>
    </lineage>
</organism>
<accession>A0A7W5BG45</accession>
<evidence type="ECO:0000313" key="2">
    <source>
        <dbReference type="EMBL" id="MBB3121635.1"/>
    </source>
</evidence>
<dbReference type="Proteomes" id="UP000541535">
    <property type="component" value="Unassembled WGS sequence"/>
</dbReference>
<reference evidence="2 3" key="1">
    <citation type="submission" date="2020-08" db="EMBL/GenBank/DDBJ databases">
        <title>Genomic Encyclopedia of Type Strains, Phase III (KMG-III): the genomes of soil and plant-associated and newly described type strains.</title>
        <authorList>
            <person name="Whitman W."/>
        </authorList>
    </citation>
    <scope>NUCLEOTIDE SEQUENCE [LARGE SCALE GENOMIC DNA]</scope>
    <source>
        <strain evidence="2 3">CECT 8897</strain>
    </source>
</reference>
<evidence type="ECO:0000256" key="1">
    <source>
        <dbReference type="SAM" id="Phobius"/>
    </source>
</evidence>
<sequence>MQESASTPNTGNHAHQPDESLALVVPIENIPIGDSRERHSQLGMRETITVWLIGLLCAIVALAFIALFMDDDSTMFEKRYERLKTLLDVIMGPVITLLSSVIGFYFGSQAGRQRDSSSDKSGS</sequence>
<dbReference type="EMBL" id="JACHXD010000018">
    <property type="protein sequence ID" value="MBB3121635.1"/>
    <property type="molecule type" value="Genomic_DNA"/>
</dbReference>